<accession>A0AAF0UAN5</accession>
<dbReference type="AlphaFoldDB" id="A0AAF0UAN5"/>
<gene>
    <name evidence="1" type="ORF">MTR67_035685</name>
</gene>
<reference evidence="1" key="1">
    <citation type="submission" date="2023-08" db="EMBL/GenBank/DDBJ databases">
        <title>A de novo genome assembly of Solanum verrucosum Schlechtendal, a Mexican diploid species geographically isolated from the other diploid A-genome species in potato relatives.</title>
        <authorList>
            <person name="Hosaka K."/>
        </authorList>
    </citation>
    <scope>NUCLEOTIDE SEQUENCE</scope>
    <source>
        <tissue evidence="1">Young leaves</tissue>
    </source>
</reference>
<dbReference type="Proteomes" id="UP001234989">
    <property type="component" value="Chromosome 8"/>
</dbReference>
<organism evidence="1 2">
    <name type="scientific">Solanum verrucosum</name>
    <dbReference type="NCBI Taxonomy" id="315347"/>
    <lineage>
        <taxon>Eukaryota</taxon>
        <taxon>Viridiplantae</taxon>
        <taxon>Streptophyta</taxon>
        <taxon>Embryophyta</taxon>
        <taxon>Tracheophyta</taxon>
        <taxon>Spermatophyta</taxon>
        <taxon>Magnoliopsida</taxon>
        <taxon>eudicotyledons</taxon>
        <taxon>Gunneridae</taxon>
        <taxon>Pentapetalae</taxon>
        <taxon>asterids</taxon>
        <taxon>lamiids</taxon>
        <taxon>Solanales</taxon>
        <taxon>Solanaceae</taxon>
        <taxon>Solanoideae</taxon>
        <taxon>Solaneae</taxon>
        <taxon>Solanum</taxon>
    </lineage>
</organism>
<protein>
    <submittedName>
        <fullName evidence="1">Uncharacterized protein</fullName>
    </submittedName>
</protein>
<evidence type="ECO:0000313" key="1">
    <source>
        <dbReference type="EMBL" id="WMV42300.1"/>
    </source>
</evidence>
<dbReference type="EMBL" id="CP133619">
    <property type="protein sequence ID" value="WMV42300.1"/>
    <property type="molecule type" value="Genomic_DNA"/>
</dbReference>
<name>A0AAF0UAN5_SOLVR</name>
<sequence length="50" mass="5681">MQILRSCRCNLRSPSTDCRSNHGPCWWSVVHHCNPSPNQLRKVGQVPTHG</sequence>
<proteinExistence type="predicted"/>
<keyword evidence="2" id="KW-1185">Reference proteome</keyword>
<evidence type="ECO:0000313" key="2">
    <source>
        <dbReference type="Proteomes" id="UP001234989"/>
    </source>
</evidence>